<protein>
    <submittedName>
        <fullName evidence="1">Uncharacterized protein</fullName>
    </submittedName>
</protein>
<keyword evidence="2" id="KW-1185">Reference proteome</keyword>
<reference evidence="1 2" key="1">
    <citation type="submission" date="2024-01" db="EMBL/GenBank/DDBJ databases">
        <authorList>
            <person name="Waweru B."/>
        </authorList>
    </citation>
    <scope>NUCLEOTIDE SEQUENCE [LARGE SCALE GENOMIC DNA]</scope>
</reference>
<dbReference type="Proteomes" id="UP001314170">
    <property type="component" value="Unassembled WGS sequence"/>
</dbReference>
<name>A0AAV1S9I1_9ROSI</name>
<comment type="caution">
    <text evidence="1">The sequence shown here is derived from an EMBL/GenBank/DDBJ whole genome shotgun (WGS) entry which is preliminary data.</text>
</comment>
<accession>A0AAV1S9I1</accession>
<evidence type="ECO:0000313" key="1">
    <source>
        <dbReference type="EMBL" id="CAK7348086.1"/>
    </source>
</evidence>
<gene>
    <name evidence="1" type="ORF">DCAF_LOCUS20779</name>
</gene>
<dbReference type="AlphaFoldDB" id="A0AAV1S9I1"/>
<dbReference type="EMBL" id="CAWUPB010001173">
    <property type="protein sequence ID" value="CAK7348086.1"/>
    <property type="molecule type" value="Genomic_DNA"/>
</dbReference>
<evidence type="ECO:0000313" key="2">
    <source>
        <dbReference type="Proteomes" id="UP001314170"/>
    </source>
</evidence>
<sequence>MSAMKTGVQRNENLILRRVKTELPEVETIGTEITNIMVSPEEERAYDELLSILSGPPKVPNTSGLAAELLEAYALSIPTLKNALISFLTTAKPEDDPALMITQVNRALTSLYSLNADCGSFYNKVRSYIDHLARVVSNIEANLEKARECLTPLEAKSEVTKALLNKLEAEPNQQLVVFSAGETLLELMWKRLELSCPLLDSPTDLIIGIIR</sequence>
<proteinExistence type="predicted"/>
<organism evidence="1 2">
    <name type="scientific">Dovyalis caffra</name>
    <dbReference type="NCBI Taxonomy" id="77055"/>
    <lineage>
        <taxon>Eukaryota</taxon>
        <taxon>Viridiplantae</taxon>
        <taxon>Streptophyta</taxon>
        <taxon>Embryophyta</taxon>
        <taxon>Tracheophyta</taxon>
        <taxon>Spermatophyta</taxon>
        <taxon>Magnoliopsida</taxon>
        <taxon>eudicotyledons</taxon>
        <taxon>Gunneridae</taxon>
        <taxon>Pentapetalae</taxon>
        <taxon>rosids</taxon>
        <taxon>fabids</taxon>
        <taxon>Malpighiales</taxon>
        <taxon>Salicaceae</taxon>
        <taxon>Flacourtieae</taxon>
        <taxon>Dovyalis</taxon>
    </lineage>
</organism>